<dbReference type="AlphaFoldDB" id="A0A0C1QJK1"/>
<name>A0A0C1QJK1_9RICK</name>
<sequence length="147" mass="16538">MNMNNISLIDLKPQIDSLPYPIPNILLLLANCPIPPQTYKDIIFDYKISSSSELLGIKSDNEFVGVIGLEVLHNTGIIKHFMILPQYQYQGIGTKIIKTLPIKYGFSSLHAEADNETVNFYTKLGFMVLKVEDTSCPNPKYNCTLNI</sequence>
<dbReference type="CDD" id="cd04301">
    <property type="entry name" value="NAT_SF"/>
    <property type="match status" value="1"/>
</dbReference>
<keyword evidence="3" id="KW-1185">Reference proteome</keyword>
<dbReference type="STRING" id="86105.NF27_IK00040"/>
<dbReference type="InterPro" id="IPR016181">
    <property type="entry name" value="Acyl_CoA_acyltransferase"/>
</dbReference>
<dbReference type="EMBL" id="JSWE01000203">
    <property type="protein sequence ID" value="KIE04358.1"/>
    <property type="molecule type" value="Genomic_DNA"/>
</dbReference>
<organism evidence="2 3">
    <name type="scientific">Candidatus Jidaibacter acanthamoebae</name>
    <dbReference type="NCBI Taxonomy" id="86105"/>
    <lineage>
        <taxon>Bacteria</taxon>
        <taxon>Pseudomonadati</taxon>
        <taxon>Pseudomonadota</taxon>
        <taxon>Alphaproteobacteria</taxon>
        <taxon>Rickettsiales</taxon>
        <taxon>Candidatus Midichloriaceae</taxon>
        <taxon>Candidatus Jidaibacter</taxon>
    </lineage>
</organism>
<dbReference type="PROSITE" id="PS51186">
    <property type="entry name" value="GNAT"/>
    <property type="match status" value="1"/>
</dbReference>
<evidence type="ECO:0000313" key="2">
    <source>
        <dbReference type="EMBL" id="KIE04358.1"/>
    </source>
</evidence>
<dbReference type="GO" id="GO:0016747">
    <property type="term" value="F:acyltransferase activity, transferring groups other than amino-acyl groups"/>
    <property type="evidence" value="ECO:0007669"/>
    <property type="project" value="InterPro"/>
</dbReference>
<dbReference type="Proteomes" id="UP000031258">
    <property type="component" value="Unassembled WGS sequence"/>
</dbReference>
<dbReference type="Pfam" id="PF13508">
    <property type="entry name" value="Acetyltransf_7"/>
    <property type="match status" value="1"/>
</dbReference>
<dbReference type="InterPro" id="IPR000182">
    <property type="entry name" value="GNAT_dom"/>
</dbReference>
<gene>
    <name evidence="2" type="ORF">NF27_IK00040</name>
</gene>
<accession>A0A0C1QJK1</accession>
<proteinExistence type="predicted"/>
<comment type="caution">
    <text evidence="2">The sequence shown here is derived from an EMBL/GenBank/DDBJ whole genome shotgun (WGS) entry which is preliminary data.</text>
</comment>
<protein>
    <recommendedName>
        <fullName evidence="1">N-acetyltransferase domain-containing protein</fullName>
    </recommendedName>
</protein>
<dbReference type="SUPFAM" id="SSF55729">
    <property type="entry name" value="Acyl-CoA N-acyltransferases (Nat)"/>
    <property type="match status" value="1"/>
</dbReference>
<dbReference type="Gene3D" id="3.40.630.30">
    <property type="match status" value="1"/>
</dbReference>
<feature type="domain" description="N-acetyltransferase" evidence="1">
    <location>
        <begin position="1"/>
        <end position="147"/>
    </location>
</feature>
<evidence type="ECO:0000259" key="1">
    <source>
        <dbReference type="PROSITE" id="PS51186"/>
    </source>
</evidence>
<reference evidence="2 3" key="1">
    <citation type="submission" date="2014-11" db="EMBL/GenBank/DDBJ databases">
        <title>A Rickettsiales Symbiont of Amoebae With Ancient Features.</title>
        <authorList>
            <person name="Schulz F."/>
            <person name="Martijn J."/>
            <person name="Wascher F."/>
            <person name="Kostanjsek R."/>
            <person name="Ettema T.J."/>
            <person name="Horn M."/>
        </authorList>
    </citation>
    <scope>NUCLEOTIDE SEQUENCE [LARGE SCALE GENOMIC DNA]</scope>
    <source>
        <strain evidence="2 3">UWC36</strain>
    </source>
</reference>
<evidence type="ECO:0000313" key="3">
    <source>
        <dbReference type="Proteomes" id="UP000031258"/>
    </source>
</evidence>